<dbReference type="EMBL" id="CAKMRJ010005523">
    <property type="protein sequence ID" value="CAH1446308.1"/>
    <property type="molecule type" value="Genomic_DNA"/>
</dbReference>
<dbReference type="SUPFAM" id="SSF47954">
    <property type="entry name" value="Cyclin-like"/>
    <property type="match status" value="2"/>
</dbReference>
<feature type="domain" description="Cyclin-like" evidence="8">
    <location>
        <begin position="40"/>
        <end position="143"/>
    </location>
</feature>
<evidence type="ECO:0000256" key="4">
    <source>
        <dbReference type="ARBA" id="ARBA00023306"/>
    </source>
</evidence>
<accession>A0AAU9P8J3</accession>
<dbReference type="GO" id="GO:0051301">
    <property type="term" value="P:cell division"/>
    <property type="evidence" value="ECO:0007669"/>
    <property type="project" value="UniProtKB-KW"/>
</dbReference>
<comment type="caution">
    <text evidence="9">The sequence shown here is derived from an EMBL/GenBank/DDBJ whole genome shotgun (WGS) entry which is preliminary data.</text>
</comment>
<dbReference type="Pfam" id="PF00134">
    <property type="entry name" value="Cyclin_N"/>
    <property type="match status" value="1"/>
</dbReference>
<evidence type="ECO:0000313" key="10">
    <source>
        <dbReference type="Proteomes" id="UP001157418"/>
    </source>
</evidence>
<gene>
    <name evidence="9" type="ORF">LVIROSA_LOCUS32010</name>
</gene>
<dbReference type="FunFam" id="1.10.472.10:FF:000068">
    <property type="entry name" value="Cyclin-L1-1 isoform A"/>
    <property type="match status" value="1"/>
</dbReference>
<protein>
    <recommendedName>
        <fullName evidence="5">Cyclin-L1-1</fullName>
    </recommendedName>
</protein>
<keyword evidence="10" id="KW-1185">Reference proteome</keyword>
<reference evidence="9 10" key="1">
    <citation type="submission" date="2022-01" db="EMBL/GenBank/DDBJ databases">
        <authorList>
            <person name="Xiong W."/>
            <person name="Schranz E."/>
        </authorList>
    </citation>
    <scope>NUCLEOTIDE SEQUENCE [LARGE SCALE GENOMIC DNA]</scope>
</reference>
<dbReference type="Proteomes" id="UP001157418">
    <property type="component" value="Unassembled WGS sequence"/>
</dbReference>
<keyword evidence="3 6" id="KW-0195">Cyclin</keyword>
<dbReference type="InterPro" id="IPR036915">
    <property type="entry name" value="Cyclin-like_sf"/>
</dbReference>
<evidence type="ECO:0000256" key="7">
    <source>
        <dbReference type="SAM" id="MobiDB-lite"/>
    </source>
</evidence>
<dbReference type="AlphaFoldDB" id="A0AAU9P8J3"/>
<dbReference type="InterPro" id="IPR043198">
    <property type="entry name" value="Cyclin/Ssn8"/>
</dbReference>
<dbReference type="GO" id="GO:0016538">
    <property type="term" value="F:cyclin-dependent protein serine/threonine kinase regulator activity"/>
    <property type="evidence" value="ECO:0007669"/>
    <property type="project" value="InterPro"/>
</dbReference>
<keyword evidence="2" id="KW-0132">Cell division</keyword>
<feature type="region of interest" description="Disordered" evidence="7">
    <location>
        <begin position="295"/>
        <end position="337"/>
    </location>
</feature>
<evidence type="ECO:0000256" key="3">
    <source>
        <dbReference type="ARBA" id="ARBA00023127"/>
    </source>
</evidence>
<dbReference type="PIRSF" id="PIRSF036580">
    <property type="entry name" value="Cyclin_L"/>
    <property type="match status" value="1"/>
</dbReference>
<dbReference type="Gene3D" id="1.10.472.10">
    <property type="entry name" value="Cyclin-like"/>
    <property type="match status" value="2"/>
</dbReference>
<dbReference type="PANTHER" id="PTHR10026">
    <property type="entry name" value="CYCLIN"/>
    <property type="match status" value="1"/>
</dbReference>
<evidence type="ECO:0000256" key="2">
    <source>
        <dbReference type="ARBA" id="ARBA00022618"/>
    </source>
</evidence>
<evidence type="ECO:0000313" key="9">
    <source>
        <dbReference type="EMBL" id="CAH1446308.1"/>
    </source>
</evidence>
<evidence type="ECO:0000256" key="5">
    <source>
        <dbReference type="ARBA" id="ARBA00073269"/>
    </source>
</evidence>
<evidence type="ECO:0000256" key="1">
    <source>
        <dbReference type="ARBA" id="ARBA00010589"/>
    </source>
</evidence>
<dbReference type="InterPro" id="IPR013763">
    <property type="entry name" value="Cyclin-like_dom"/>
</dbReference>
<evidence type="ECO:0000259" key="8">
    <source>
        <dbReference type="SMART" id="SM00385"/>
    </source>
</evidence>
<evidence type="ECO:0000256" key="6">
    <source>
        <dbReference type="RuleBase" id="RU000383"/>
    </source>
</evidence>
<feature type="compositionally biased region" description="Basic and acidic residues" evidence="7">
    <location>
        <begin position="295"/>
        <end position="318"/>
    </location>
</feature>
<comment type="similarity">
    <text evidence="1">Belongs to the cyclin family. Cyclin L subfamily.</text>
</comment>
<organism evidence="9 10">
    <name type="scientific">Lactuca virosa</name>
    <dbReference type="NCBI Taxonomy" id="75947"/>
    <lineage>
        <taxon>Eukaryota</taxon>
        <taxon>Viridiplantae</taxon>
        <taxon>Streptophyta</taxon>
        <taxon>Embryophyta</taxon>
        <taxon>Tracheophyta</taxon>
        <taxon>Spermatophyta</taxon>
        <taxon>Magnoliopsida</taxon>
        <taxon>eudicotyledons</taxon>
        <taxon>Gunneridae</taxon>
        <taxon>Pentapetalae</taxon>
        <taxon>asterids</taxon>
        <taxon>campanulids</taxon>
        <taxon>Asterales</taxon>
        <taxon>Asteraceae</taxon>
        <taxon>Cichorioideae</taxon>
        <taxon>Cichorieae</taxon>
        <taxon>Lactucinae</taxon>
        <taxon>Lactuca</taxon>
    </lineage>
</organism>
<feature type="domain" description="Cyclin-like" evidence="8">
    <location>
        <begin position="156"/>
        <end position="241"/>
    </location>
</feature>
<dbReference type="GO" id="GO:0006357">
    <property type="term" value="P:regulation of transcription by RNA polymerase II"/>
    <property type="evidence" value="ECO:0007669"/>
    <property type="project" value="InterPro"/>
</dbReference>
<proteinExistence type="inferred from homology"/>
<keyword evidence="4" id="KW-0131">Cell cycle</keyword>
<dbReference type="FunFam" id="1.10.472.10:FF:000031">
    <property type="entry name" value="cyclin-L1-1-like isoform X1"/>
    <property type="match status" value="1"/>
</dbReference>
<sequence length="337" mass="38944">MVYTAIDTFYLTDKQLKNTPSRKDGIDEATEMTLRRYGCDLIQESGNLLNVPQQVMGTGQVLFHRFYCKQSFSSFNVKRVAASCIWLASKLEENIRTLRRIVYIFHIMECRRENLPLEHLDTSSKKYLELEADLKRCELQVLKEMGYICHVELPHKLMVAYLEVLEAPHQMIQEAWNIANDSLRTALCVHLKSYVVACGVIYTAARRCYVPLPENPPWWELFDANKKEVDEVCRVLNHIYSLPKACYIPVCKEDGSFTMCRSLDSRSQPLAKEGTSSGDPLMLDDANTRKVEAEAVLKSKEHVTDEKERKRESHNSKKDRFRKGKGARWLSRGIDKK</sequence>
<dbReference type="InterPro" id="IPR006671">
    <property type="entry name" value="Cyclin_N"/>
</dbReference>
<dbReference type="SMART" id="SM00385">
    <property type="entry name" value="CYCLIN"/>
    <property type="match status" value="2"/>
</dbReference>
<name>A0AAU9P8J3_9ASTR</name>